<evidence type="ECO:0000313" key="10">
    <source>
        <dbReference type="EMBL" id="ABF39905.1"/>
    </source>
</evidence>
<dbReference type="Proteomes" id="UP000002432">
    <property type="component" value="Chromosome"/>
</dbReference>
<dbReference type="STRING" id="204669.Acid345_0902"/>
<dbReference type="SMR" id="Q1IT95"/>
<dbReference type="RefSeq" id="WP_011521707.1">
    <property type="nucleotide sequence ID" value="NC_008009.1"/>
</dbReference>
<accession>Q1IT95</accession>
<dbReference type="PANTHER" id="PTHR10030">
    <property type="entry name" value="ALPHA-L-FUCOSIDASE"/>
    <property type="match status" value="1"/>
</dbReference>
<dbReference type="GO" id="GO:0006004">
    <property type="term" value="P:fucose metabolic process"/>
    <property type="evidence" value="ECO:0007669"/>
    <property type="project" value="InterPro"/>
</dbReference>
<feature type="chain" id="PRO_5004191239" description="alpha-L-fucosidase" evidence="7">
    <location>
        <begin position="21"/>
        <end position="505"/>
    </location>
</feature>
<dbReference type="EMBL" id="CP000360">
    <property type="protein sequence ID" value="ABF39905.1"/>
    <property type="molecule type" value="Genomic_DNA"/>
</dbReference>
<dbReference type="PRINTS" id="PR00741">
    <property type="entry name" value="GLHYDRLASE29"/>
</dbReference>
<dbReference type="CAZy" id="GH29">
    <property type="family name" value="Glycoside Hydrolase Family 29"/>
</dbReference>
<dbReference type="InterPro" id="IPR013780">
    <property type="entry name" value="Glyco_hydro_b"/>
</dbReference>
<dbReference type="Gene3D" id="2.60.40.1180">
    <property type="entry name" value="Golgi alpha-mannosidase II"/>
    <property type="match status" value="1"/>
</dbReference>
<evidence type="ECO:0000256" key="2">
    <source>
        <dbReference type="ARBA" id="ARBA00007951"/>
    </source>
</evidence>
<dbReference type="PANTHER" id="PTHR10030:SF37">
    <property type="entry name" value="ALPHA-L-FUCOSIDASE-RELATED"/>
    <property type="match status" value="1"/>
</dbReference>
<evidence type="ECO:0000256" key="5">
    <source>
        <dbReference type="ARBA" id="ARBA00022801"/>
    </source>
</evidence>
<dbReference type="InterPro" id="IPR057739">
    <property type="entry name" value="Glyco_hydro_29_N"/>
</dbReference>
<feature type="signal peptide" evidence="7">
    <location>
        <begin position="1"/>
        <end position="20"/>
    </location>
</feature>
<dbReference type="InterPro" id="IPR000933">
    <property type="entry name" value="Glyco_hydro_29"/>
</dbReference>
<dbReference type="HOGENOM" id="CLU_002934_6_1_0"/>
<dbReference type="InterPro" id="IPR016286">
    <property type="entry name" value="FUC_metazoa-typ"/>
</dbReference>
<feature type="domain" description="Glycoside hydrolase family 29 N-terminal" evidence="8">
    <location>
        <begin position="36"/>
        <end position="393"/>
    </location>
</feature>
<name>Q1IT95_KORVE</name>
<dbReference type="EnsemblBacteria" id="ABF39905">
    <property type="protein sequence ID" value="ABF39905"/>
    <property type="gene ID" value="Acid345_0902"/>
</dbReference>
<dbReference type="Pfam" id="PF01120">
    <property type="entry name" value="Alpha_L_fucos"/>
    <property type="match status" value="1"/>
</dbReference>
<reference evidence="10 11" key="1">
    <citation type="journal article" date="2009" name="Appl. Environ. Microbiol.">
        <title>Three genomes from the phylum Acidobacteria provide insight into the lifestyles of these microorganisms in soils.</title>
        <authorList>
            <person name="Ward N.L."/>
            <person name="Challacombe J.F."/>
            <person name="Janssen P.H."/>
            <person name="Henrissat B."/>
            <person name="Coutinho P.M."/>
            <person name="Wu M."/>
            <person name="Xie G."/>
            <person name="Haft D.H."/>
            <person name="Sait M."/>
            <person name="Badger J."/>
            <person name="Barabote R.D."/>
            <person name="Bradley B."/>
            <person name="Brettin T.S."/>
            <person name="Brinkac L.M."/>
            <person name="Bruce D."/>
            <person name="Creasy T."/>
            <person name="Daugherty S.C."/>
            <person name="Davidsen T.M."/>
            <person name="DeBoy R.T."/>
            <person name="Detter J.C."/>
            <person name="Dodson R.J."/>
            <person name="Durkin A.S."/>
            <person name="Ganapathy A."/>
            <person name="Gwinn-Giglio M."/>
            <person name="Han C.S."/>
            <person name="Khouri H."/>
            <person name="Kiss H."/>
            <person name="Kothari S.P."/>
            <person name="Madupu R."/>
            <person name="Nelson K.E."/>
            <person name="Nelson W.C."/>
            <person name="Paulsen I."/>
            <person name="Penn K."/>
            <person name="Ren Q."/>
            <person name="Rosovitz M.J."/>
            <person name="Selengut J.D."/>
            <person name="Shrivastava S."/>
            <person name="Sullivan S.A."/>
            <person name="Tapia R."/>
            <person name="Thompson L.S."/>
            <person name="Watkins K.L."/>
            <person name="Yang Q."/>
            <person name="Yu C."/>
            <person name="Zafar N."/>
            <person name="Zhou L."/>
            <person name="Kuske C.R."/>
        </authorList>
    </citation>
    <scope>NUCLEOTIDE SEQUENCE [LARGE SCALE GENOMIC DNA]</scope>
    <source>
        <strain evidence="10 11">Ellin345</strain>
    </source>
</reference>
<dbReference type="SMART" id="SM00812">
    <property type="entry name" value="Alpha_L_fucos"/>
    <property type="match status" value="1"/>
</dbReference>
<evidence type="ECO:0000259" key="9">
    <source>
        <dbReference type="Pfam" id="PF16757"/>
    </source>
</evidence>
<dbReference type="GO" id="GO:0016139">
    <property type="term" value="P:glycoside catabolic process"/>
    <property type="evidence" value="ECO:0007669"/>
    <property type="project" value="TreeGrafter"/>
</dbReference>
<evidence type="ECO:0000259" key="8">
    <source>
        <dbReference type="Pfam" id="PF01120"/>
    </source>
</evidence>
<evidence type="ECO:0000256" key="3">
    <source>
        <dbReference type="ARBA" id="ARBA00012662"/>
    </source>
</evidence>
<evidence type="ECO:0000256" key="6">
    <source>
        <dbReference type="ARBA" id="ARBA00023295"/>
    </source>
</evidence>
<dbReference type="GO" id="GO:0004560">
    <property type="term" value="F:alpha-L-fucosidase activity"/>
    <property type="evidence" value="ECO:0007669"/>
    <property type="project" value="UniProtKB-EC"/>
</dbReference>
<dbReference type="GO" id="GO:0005764">
    <property type="term" value="C:lysosome"/>
    <property type="evidence" value="ECO:0007669"/>
    <property type="project" value="TreeGrafter"/>
</dbReference>
<proteinExistence type="inferred from homology"/>
<comment type="similarity">
    <text evidence="2">Belongs to the glycosyl hydrolase 29 family.</text>
</comment>
<sequence length="505" mass="57819">MNKPLVVLAFLAIGTLLTEAQEQPANVQRELKSIDHTVAAGPFRDDWNSLKQMKVPDWFRDAKFGIFIHWGAYSVPAWGNEWYPRNMYQKKEPEFAHHIEIYGPQNKFGYKDFLPQFTGDKFDADQWADLFRRAGAKYVIEVAEHHDGFAMYDTQFSEWKATKMGPHRDVIAELGPAVRKAGLHFGISYHRAEHWWFFDGGRTFDSDVNDPKYASFYGPAQPQRLPGADRDNQPDAAFLSDWLARSGEIVEKYHPDLWYYDWWVGQPAFEPYLRKFAAFYYDEAAKAQQPVVMYYKEKAMPQGTAVHDVERGKLAAIQPEPWQTDTSISYKSWGYLKDDSLRTPKSIVQDLVDIVSKNGCLLLNVGPKPDGTISEDEQKILLAVGEWLSLNGEAIYGSRPWTTFGEGPTQVKEGSLNEGEQKPFTSDDIRFIRNHEALYAISMDWPKDGSIRIRSLDKELKVRSVLLVGSAGKVSFKQDAEGLWVELPKDISDELLPVLKIEFRQ</sequence>
<keyword evidence="4 7" id="KW-0732">Signal</keyword>
<keyword evidence="5 10" id="KW-0378">Hydrolase</keyword>
<protein>
    <recommendedName>
        <fullName evidence="3">alpha-L-fucosidase</fullName>
        <ecNumber evidence="3">3.2.1.51</ecNumber>
    </recommendedName>
</protein>
<evidence type="ECO:0000256" key="7">
    <source>
        <dbReference type="SAM" id="SignalP"/>
    </source>
</evidence>
<organism evidence="10 11">
    <name type="scientific">Koribacter versatilis (strain Ellin345)</name>
    <dbReference type="NCBI Taxonomy" id="204669"/>
    <lineage>
        <taxon>Bacteria</taxon>
        <taxon>Pseudomonadati</taxon>
        <taxon>Acidobacteriota</taxon>
        <taxon>Terriglobia</taxon>
        <taxon>Terriglobales</taxon>
        <taxon>Candidatus Korobacteraceae</taxon>
        <taxon>Candidatus Korobacter</taxon>
    </lineage>
</organism>
<dbReference type="AlphaFoldDB" id="Q1IT95"/>
<dbReference type="InterPro" id="IPR017853">
    <property type="entry name" value="GH"/>
</dbReference>
<gene>
    <name evidence="10" type="ordered locus">Acid345_0902</name>
</gene>
<feature type="domain" description="Alpha-L-fucosidase C-terminal" evidence="9">
    <location>
        <begin position="421"/>
        <end position="501"/>
    </location>
</feature>
<dbReference type="EC" id="3.2.1.51" evidence="3"/>
<keyword evidence="6 10" id="KW-0326">Glycosidase</keyword>
<evidence type="ECO:0000313" key="11">
    <source>
        <dbReference type="Proteomes" id="UP000002432"/>
    </source>
</evidence>
<evidence type="ECO:0000256" key="4">
    <source>
        <dbReference type="ARBA" id="ARBA00022729"/>
    </source>
</evidence>
<dbReference type="Gene3D" id="3.20.20.80">
    <property type="entry name" value="Glycosidases"/>
    <property type="match status" value="1"/>
</dbReference>
<dbReference type="OrthoDB" id="107551at2"/>
<dbReference type="SUPFAM" id="SSF51445">
    <property type="entry name" value="(Trans)glycosidases"/>
    <property type="match status" value="1"/>
</dbReference>
<comment type="function">
    <text evidence="1">Alpha-L-fucosidase is responsible for hydrolyzing the alpha-1,6-linked fucose joined to the reducing-end N-acetylglucosamine of the carbohydrate moieties of glycoproteins.</text>
</comment>
<dbReference type="PIRSF" id="PIRSF001092">
    <property type="entry name" value="Alpha-L-fucosidase"/>
    <property type="match status" value="1"/>
</dbReference>
<dbReference type="Pfam" id="PF16757">
    <property type="entry name" value="Fucosidase_C"/>
    <property type="match status" value="1"/>
</dbReference>
<keyword evidence="11" id="KW-1185">Reference proteome</keyword>
<dbReference type="eggNOG" id="COG3669">
    <property type="taxonomic scope" value="Bacteria"/>
</dbReference>
<evidence type="ECO:0000256" key="1">
    <source>
        <dbReference type="ARBA" id="ARBA00004071"/>
    </source>
</evidence>
<dbReference type="KEGG" id="aba:Acid345_0902"/>
<dbReference type="InterPro" id="IPR031919">
    <property type="entry name" value="Fucosidase_C"/>
</dbReference>
<dbReference type="FunFam" id="3.20.20.80:FF:000158">
    <property type="entry name" value="Exported alpha-L-fucosidase"/>
    <property type="match status" value="1"/>
</dbReference>